<dbReference type="PANTHER" id="PTHR47178:SF2">
    <property type="entry name" value="FAD-BINDING DOMAIN-CONTAINING PROTEIN"/>
    <property type="match status" value="1"/>
</dbReference>
<reference evidence="7" key="1">
    <citation type="submission" date="2021-02" db="EMBL/GenBank/DDBJ databases">
        <title>Genome sequence Cadophora malorum strain M34.</title>
        <authorList>
            <person name="Stefanovic E."/>
            <person name="Vu D."/>
            <person name="Scully C."/>
            <person name="Dijksterhuis J."/>
            <person name="Roader J."/>
            <person name="Houbraken J."/>
        </authorList>
    </citation>
    <scope>NUCLEOTIDE SEQUENCE</scope>
    <source>
        <strain evidence="7">M34</strain>
    </source>
</reference>
<keyword evidence="4" id="KW-0560">Oxidoreductase</keyword>
<keyword evidence="3" id="KW-0274">FAD</keyword>
<gene>
    <name evidence="7" type="ORF">IFR04_006923</name>
</gene>
<dbReference type="PANTHER" id="PTHR47178">
    <property type="entry name" value="MONOOXYGENASE, FAD-BINDING"/>
    <property type="match status" value="1"/>
</dbReference>
<evidence type="ECO:0000259" key="6">
    <source>
        <dbReference type="Pfam" id="PF01494"/>
    </source>
</evidence>
<sequence length="403" mass="44884">MSDPLHVLIIGAGITGLLIAQGLKAAGIKYSIFDEEASPDVRKREWTLNLHSASSDLKKLLTPNLFSRLREAYTDPNHIWKELEYTPWYNSKTGEVIHQVPRTDTINISRRRMRKLCGEGIEVSFGKSFSGILYEDNKVIAHFSDGSIVQGDLLIGADGVRSAVREKLLGAEKAEATPCRGNFTTAIARYADAETALRVRSGDWEACIGYHPDGMCNMVAISSVPDPKDPTTWEFNIANSVLSEAPQDMDNTARLQSARQRCENMAEPFRSSFMDLPDSTRIFNDKLYYWIPVPWDNHEGRITLAGDAAHPMPPFRGQGLGQSIRDAANLVELLKKFASSSEASLSAIVDEYEKEMIQRGKQEVELSLTAMSLGHNWDNLMEHPTIKLAGKKISDVKEEVLSK</sequence>
<evidence type="ECO:0000313" key="8">
    <source>
        <dbReference type="Proteomes" id="UP000664132"/>
    </source>
</evidence>
<evidence type="ECO:0000256" key="4">
    <source>
        <dbReference type="ARBA" id="ARBA00023002"/>
    </source>
</evidence>
<evidence type="ECO:0000256" key="5">
    <source>
        <dbReference type="ARBA" id="ARBA00023033"/>
    </source>
</evidence>
<keyword evidence="5" id="KW-0503">Monooxygenase</keyword>
<dbReference type="OrthoDB" id="47494at2759"/>
<dbReference type="Pfam" id="PF01494">
    <property type="entry name" value="FAD_binding_3"/>
    <property type="match status" value="1"/>
</dbReference>
<evidence type="ECO:0000313" key="7">
    <source>
        <dbReference type="EMBL" id="KAG4419983.1"/>
    </source>
</evidence>
<comment type="cofactor">
    <cofactor evidence="1">
        <name>FAD</name>
        <dbReference type="ChEBI" id="CHEBI:57692"/>
    </cofactor>
</comment>
<dbReference type="InterPro" id="IPR002938">
    <property type="entry name" value="FAD-bd"/>
</dbReference>
<comment type="caution">
    <text evidence="7">The sequence shown here is derived from an EMBL/GenBank/DDBJ whole genome shotgun (WGS) entry which is preliminary data.</text>
</comment>
<dbReference type="EMBL" id="JAFJYH010000094">
    <property type="protein sequence ID" value="KAG4419983.1"/>
    <property type="molecule type" value="Genomic_DNA"/>
</dbReference>
<dbReference type="InterPro" id="IPR036188">
    <property type="entry name" value="FAD/NAD-bd_sf"/>
</dbReference>
<keyword evidence="2" id="KW-0285">Flavoprotein</keyword>
<dbReference type="SUPFAM" id="SSF51905">
    <property type="entry name" value="FAD/NAD(P)-binding domain"/>
    <property type="match status" value="1"/>
</dbReference>
<proteinExistence type="predicted"/>
<evidence type="ECO:0000256" key="1">
    <source>
        <dbReference type="ARBA" id="ARBA00001974"/>
    </source>
</evidence>
<dbReference type="GO" id="GO:0004497">
    <property type="term" value="F:monooxygenase activity"/>
    <property type="evidence" value="ECO:0007669"/>
    <property type="project" value="UniProtKB-KW"/>
</dbReference>
<protein>
    <recommendedName>
        <fullName evidence="6">FAD-binding domain-containing protein</fullName>
    </recommendedName>
</protein>
<dbReference type="PRINTS" id="PR00420">
    <property type="entry name" value="RNGMNOXGNASE"/>
</dbReference>
<keyword evidence="8" id="KW-1185">Reference proteome</keyword>
<evidence type="ECO:0000256" key="3">
    <source>
        <dbReference type="ARBA" id="ARBA00022827"/>
    </source>
</evidence>
<accession>A0A8H7WAM6</accession>
<feature type="domain" description="FAD-binding" evidence="6">
    <location>
        <begin position="6"/>
        <end position="365"/>
    </location>
</feature>
<dbReference type="GO" id="GO:0071949">
    <property type="term" value="F:FAD binding"/>
    <property type="evidence" value="ECO:0007669"/>
    <property type="project" value="InterPro"/>
</dbReference>
<dbReference type="AlphaFoldDB" id="A0A8H7WAM6"/>
<evidence type="ECO:0000256" key="2">
    <source>
        <dbReference type="ARBA" id="ARBA00022630"/>
    </source>
</evidence>
<dbReference type="Gene3D" id="3.50.50.60">
    <property type="entry name" value="FAD/NAD(P)-binding domain"/>
    <property type="match status" value="1"/>
</dbReference>
<organism evidence="7 8">
    <name type="scientific">Cadophora malorum</name>
    <dbReference type="NCBI Taxonomy" id="108018"/>
    <lineage>
        <taxon>Eukaryota</taxon>
        <taxon>Fungi</taxon>
        <taxon>Dikarya</taxon>
        <taxon>Ascomycota</taxon>
        <taxon>Pezizomycotina</taxon>
        <taxon>Leotiomycetes</taxon>
        <taxon>Helotiales</taxon>
        <taxon>Ploettnerulaceae</taxon>
        <taxon>Cadophora</taxon>
    </lineage>
</organism>
<name>A0A8H7WAM6_9HELO</name>
<dbReference type="Proteomes" id="UP000664132">
    <property type="component" value="Unassembled WGS sequence"/>
</dbReference>